<organism evidence="2 3">
    <name type="scientific">Microtetraspora malaysiensis</name>
    <dbReference type="NCBI Taxonomy" id="161358"/>
    <lineage>
        <taxon>Bacteria</taxon>
        <taxon>Bacillati</taxon>
        <taxon>Actinomycetota</taxon>
        <taxon>Actinomycetes</taxon>
        <taxon>Streptosporangiales</taxon>
        <taxon>Streptosporangiaceae</taxon>
        <taxon>Microtetraspora</taxon>
    </lineage>
</organism>
<sequence>MNQDMVLALFDRQMRQDARPDNAGALIERADGVVRQVGSGDDWNGVLWSDLDEAGADAAIAAQVRRFTAAGREFEWKLYAHDRPADLPARLRAAGFAPEPEETVMVAEVTDVSTAVDLPDGIRLQPVTDAASAKLMAEVHRSAFGVDRPEIVAGFLARLAEAPETAAAVVAMAGDVPVSAARMEIYPGTDFVGLWGGGTVPEWRGRGIYRALVAFRARLAAERGCRYLQVDASDQSRPILLRLGFVPLTTTTPYVYRPR</sequence>
<protein>
    <submittedName>
        <fullName evidence="2">GNAT family N-acetyltransferase</fullName>
        <ecNumber evidence="2">2.3.-.-</ecNumber>
    </submittedName>
</protein>
<feature type="domain" description="N-acetyltransferase" evidence="1">
    <location>
        <begin position="122"/>
        <end position="259"/>
    </location>
</feature>
<dbReference type="Gene3D" id="3.40.630.30">
    <property type="match status" value="1"/>
</dbReference>
<dbReference type="Proteomes" id="UP001602013">
    <property type="component" value="Unassembled WGS sequence"/>
</dbReference>
<dbReference type="CDD" id="cd04301">
    <property type="entry name" value="NAT_SF"/>
    <property type="match status" value="1"/>
</dbReference>
<dbReference type="GO" id="GO:0016746">
    <property type="term" value="F:acyltransferase activity"/>
    <property type="evidence" value="ECO:0007669"/>
    <property type="project" value="UniProtKB-KW"/>
</dbReference>
<keyword evidence="2" id="KW-0012">Acyltransferase</keyword>
<dbReference type="EMBL" id="JBIASD010000016">
    <property type="protein sequence ID" value="MFF3668744.1"/>
    <property type="molecule type" value="Genomic_DNA"/>
</dbReference>
<dbReference type="PROSITE" id="PS51186">
    <property type="entry name" value="GNAT"/>
    <property type="match status" value="1"/>
</dbReference>
<reference evidence="2 3" key="1">
    <citation type="submission" date="2024-10" db="EMBL/GenBank/DDBJ databases">
        <title>The Natural Products Discovery Center: Release of the First 8490 Sequenced Strains for Exploring Actinobacteria Biosynthetic Diversity.</title>
        <authorList>
            <person name="Kalkreuter E."/>
            <person name="Kautsar S.A."/>
            <person name="Yang D."/>
            <person name="Bader C.D."/>
            <person name="Teijaro C.N."/>
            <person name="Fluegel L."/>
            <person name="Davis C.M."/>
            <person name="Simpson J.R."/>
            <person name="Lauterbach L."/>
            <person name="Steele A.D."/>
            <person name="Gui C."/>
            <person name="Meng S."/>
            <person name="Li G."/>
            <person name="Viehrig K."/>
            <person name="Ye F."/>
            <person name="Su P."/>
            <person name="Kiefer A.F."/>
            <person name="Nichols A."/>
            <person name="Cepeda A.J."/>
            <person name="Yan W."/>
            <person name="Fan B."/>
            <person name="Jiang Y."/>
            <person name="Adhikari A."/>
            <person name="Zheng C.-J."/>
            <person name="Schuster L."/>
            <person name="Cowan T.M."/>
            <person name="Smanski M.J."/>
            <person name="Chevrette M.G."/>
            <person name="De Carvalho L.P.S."/>
            <person name="Shen B."/>
        </authorList>
    </citation>
    <scope>NUCLEOTIDE SEQUENCE [LARGE SCALE GENOMIC DNA]</scope>
    <source>
        <strain evidence="2 3">NPDC002173</strain>
    </source>
</reference>
<dbReference type="InterPro" id="IPR016181">
    <property type="entry name" value="Acyl_CoA_acyltransferase"/>
</dbReference>
<dbReference type="Pfam" id="PF00583">
    <property type="entry name" value="Acetyltransf_1"/>
    <property type="match status" value="1"/>
</dbReference>
<evidence type="ECO:0000313" key="3">
    <source>
        <dbReference type="Proteomes" id="UP001602013"/>
    </source>
</evidence>
<dbReference type="SUPFAM" id="SSF55729">
    <property type="entry name" value="Acyl-CoA N-acyltransferases (Nat)"/>
    <property type="match status" value="1"/>
</dbReference>
<comment type="caution">
    <text evidence="2">The sequence shown here is derived from an EMBL/GenBank/DDBJ whole genome shotgun (WGS) entry which is preliminary data.</text>
</comment>
<keyword evidence="3" id="KW-1185">Reference proteome</keyword>
<keyword evidence="2" id="KW-0808">Transferase</keyword>
<proteinExistence type="predicted"/>
<dbReference type="EC" id="2.3.-.-" evidence="2"/>
<gene>
    <name evidence="2" type="ORF">ACFYXI_24465</name>
</gene>
<dbReference type="RefSeq" id="WP_387414424.1">
    <property type="nucleotide sequence ID" value="NZ_JBIASD010000016.1"/>
</dbReference>
<name>A0ABW6SXR9_9ACTN</name>
<evidence type="ECO:0000259" key="1">
    <source>
        <dbReference type="PROSITE" id="PS51186"/>
    </source>
</evidence>
<evidence type="ECO:0000313" key="2">
    <source>
        <dbReference type="EMBL" id="MFF3668744.1"/>
    </source>
</evidence>
<dbReference type="InterPro" id="IPR000182">
    <property type="entry name" value="GNAT_dom"/>
</dbReference>
<accession>A0ABW6SXR9</accession>